<accession>A0A934JUD1</accession>
<dbReference type="Proteomes" id="UP000606991">
    <property type="component" value="Unassembled WGS sequence"/>
</dbReference>
<reference evidence="1 2" key="1">
    <citation type="submission" date="2020-10" db="EMBL/GenBank/DDBJ databases">
        <title>Ca. Dormibacterota MAGs.</title>
        <authorList>
            <person name="Montgomery K."/>
        </authorList>
    </citation>
    <scope>NUCLEOTIDE SEQUENCE [LARGE SCALE GENOMIC DNA]</scope>
    <source>
        <strain evidence="1">SC8812_S17_18</strain>
    </source>
</reference>
<proteinExistence type="predicted"/>
<organism evidence="1 2">
    <name type="scientific">Candidatus Aeolococcus gillhamiae</name>
    <dbReference type="NCBI Taxonomy" id="3127015"/>
    <lineage>
        <taxon>Bacteria</taxon>
        <taxon>Bacillati</taxon>
        <taxon>Candidatus Dormiibacterota</taxon>
        <taxon>Candidatus Dormibacteria</taxon>
        <taxon>Candidatus Aeolococcales</taxon>
        <taxon>Candidatus Aeolococcaceae</taxon>
        <taxon>Candidatus Aeolococcus</taxon>
    </lineage>
</organism>
<dbReference type="EMBL" id="JAEKNS010000002">
    <property type="protein sequence ID" value="MBJ7593245.1"/>
    <property type="molecule type" value="Genomic_DNA"/>
</dbReference>
<protein>
    <submittedName>
        <fullName evidence="1">Uncharacterized protein</fullName>
    </submittedName>
</protein>
<dbReference type="AlphaFoldDB" id="A0A934JUD1"/>
<evidence type="ECO:0000313" key="1">
    <source>
        <dbReference type="EMBL" id="MBJ7593245.1"/>
    </source>
</evidence>
<sequence>MHGRVLIWAGAGLALLVGAPLLVSAHVGAAAAAAQDQAGPHRVIVVLKQQAFALPATKSLVGQRRSALARAQSPVVAQLARAGAGNIHS</sequence>
<dbReference type="RefSeq" id="WP_337308345.1">
    <property type="nucleotide sequence ID" value="NZ_JAEKNS010000002.1"/>
</dbReference>
<name>A0A934JUD1_9BACT</name>
<feature type="non-terminal residue" evidence="1">
    <location>
        <position position="89"/>
    </location>
</feature>
<evidence type="ECO:0000313" key="2">
    <source>
        <dbReference type="Proteomes" id="UP000606991"/>
    </source>
</evidence>
<comment type="caution">
    <text evidence="1">The sequence shown here is derived from an EMBL/GenBank/DDBJ whole genome shotgun (WGS) entry which is preliminary data.</text>
</comment>
<gene>
    <name evidence="1" type="ORF">JF886_00045</name>
</gene>